<keyword evidence="6" id="KW-1185">Reference proteome</keyword>
<name>A0A1T4QQD4_9ENTE</name>
<evidence type="ECO:0000256" key="2">
    <source>
        <dbReference type="ARBA" id="ARBA00023125"/>
    </source>
</evidence>
<dbReference type="SUPFAM" id="SSF46689">
    <property type="entry name" value="Homeodomain-like"/>
    <property type="match status" value="2"/>
</dbReference>
<reference evidence="5 6" key="1">
    <citation type="submission" date="2017-02" db="EMBL/GenBank/DDBJ databases">
        <authorList>
            <person name="Peterson S.W."/>
        </authorList>
    </citation>
    <scope>NUCLEOTIDE SEQUENCE [LARGE SCALE GENOMIC DNA]</scope>
    <source>
        <strain evidence="5 6">ATCC BAA-1030</strain>
    </source>
</reference>
<organism evidence="5 6">
    <name type="scientific">Pilibacter termitis</name>
    <dbReference type="NCBI Taxonomy" id="263852"/>
    <lineage>
        <taxon>Bacteria</taxon>
        <taxon>Bacillati</taxon>
        <taxon>Bacillota</taxon>
        <taxon>Bacilli</taxon>
        <taxon>Lactobacillales</taxon>
        <taxon>Enterococcaceae</taxon>
        <taxon>Pilibacter</taxon>
    </lineage>
</organism>
<dbReference type="PROSITE" id="PS00041">
    <property type="entry name" value="HTH_ARAC_FAMILY_1"/>
    <property type="match status" value="1"/>
</dbReference>
<dbReference type="GO" id="GO:0043565">
    <property type="term" value="F:sequence-specific DNA binding"/>
    <property type="evidence" value="ECO:0007669"/>
    <property type="project" value="InterPro"/>
</dbReference>
<dbReference type="EMBL" id="FUXI01000032">
    <property type="protein sequence ID" value="SKA05905.1"/>
    <property type="molecule type" value="Genomic_DNA"/>
</dbReference>
<dbReference type="PROSITE" id="PS01124">
    <property type="entry name" value="HTH_ARAC_FAMILY_2"/>
    <property type="match status" value="1"/>
</dbReference>
<evidence type="ECO:0000256" key="3">
    <source>
        <dbReference type="ARBA" id="ARBA00023163"/>
    </source>
</evidence>
<feature type="domain" description="HTH araC/xylS-type" evidence="4">
    <location>
        <begin position="169"/>
        <end position="267"/>
    </location>
</feature>
<dbReference type="STRING" id="263852.SAMN02745116_02276"/>
<keyword evidence="2 5" id="KW-0238">DNA-binding</keyword>
<dbReference type="InterPro" id="IPR018060">
    <property type="entry name" value="HTH_AraC"/>
</dbReference>
<dbReference type="Gene3D" id="1.10.10.60">
    <property type="entry name" value="Homeodomain-like"/>
    <property type="match status" value="2"/>
</dbReference>
<protein>
    <submittedName>
        <fullName evidence="5">AraC-type DNA-binding protein</fullName>
    </submittedName>
</protein>
<dbReference type="PANTHER" id="PTHR43280:SF28">
    <property type="entry name" value="HTH-TYPE TRANSCRIPTIONAL ACTIVATOR RHAS"/>
    <property type="match status" value="1"/>
</dbReference>
<evidence type="ECO:0000256" key="1">
    <source>
        <dbReference type="ARBA" id="ARBA00023015"/>
    </source>
</evidence>
<dbReference type="SUPFAM" id="SSF51215">
    <property type="entry name" value="Regulatory protein AraC"/>
    <property type="match status" value="1"/>
</dbReference>
<accession>A0A1T4QQD4</accession>
<evidence type="ECO:0000313" key="5">
    <source>
        <dbReference type="EMBL" id="SKA05905.1"/>
    </source>
</evidence>
<dbReference type="InterPro" id="IPR018062">
    <property type="entry name" value="HTH_AraC-typ_CS"/>
</dbReference>
<dbReference type="Gene3D" id="2.60.120.10">
    <property type="entry name" value="Jelly Rolls"/>
    <property type="match status" value="1"/>
</dbReference>
<keyword evidence="3" id="KW-0804">Transcription</keyword>
<dbReference type="OrthoDB" id="9813413at2"/>
<sequence length="274" mass="32287">MSKLNSNLSNMNLNILYINHSDKNAKNWLHIKHSHPFSEIFYITHGKGEFLIADEIVTVKKNDLLYIENGIEHAELSDYANPMEYLVIGLSGVSVNSDGGVDMPYWLYSDEIREMQFYFYKGHEEFSSQKKHSTLVIHQLVQILLILMSRHQEIAVNTTEEYHAQQESLLIKYYLDMNFKESITLEDLAHHFHLSKYHISHIFKRDFGVSPIRYLNLVKLKHIKFLLTSANYTVMEIAISIGFKSQSYLAQFFQKETGMSPMEYRKKHRKDREW</sequence>
<dbReference type="AlphaFoldDB" id="A0A1T4QQD4"/>
<evidence type="ECO:0000313" key="6">
    <source>
        <dbReference type="Proteomes" id="UP000190328"/>
    </source>
</evidence>
<evidence type="ECO:0000259" key="4">
    <source>
        <dbReference type="PROSITE" id="PS01124"/>
    </source>
</evidence>
<dbReference type="SMART" id="SM00342">
    <property type="entry name" value="HTH_ARAC"/>
    <property type="match status" value="1"/>
</dbReference>
<dbReference type="Pfam" id="PF12833">
    <property type="entry name" value="HTH_18"/>
    <property type="match status" value="1"/>
</dbReference>
<dbReference type="InterPro" id="IPR014710">
    <property type="entry name" value="RmlC-like_jellyroll"/>
</dbReference>
<dbReference type="PANTHER" id="PTHR43280">
    <property type="entry name" value="ARAC-FAMILY TRANSCRIPTIONAL REGULATOR"/>
    <property type="match status" value="1"/>
</dbReference>
<dbReference type="InterPro" id="IPR009057">
    <property type="entry name" value="Homeodomain-like_sf"/>
</dbReference>
<dbReference type="InterPro" id="IPR037923">
    <property type="entry name" value="HTH-like"/>
</dbReference>
<dbReference type="Pfam" id="PF07883">
    <property type="entry name" value="Cupin_2"/>
    <property type="match status" value="1"/>
</dbReference>
<dbReference type="RefSeq" id="WP_078808177.1">
    <property type="nucleotide sequence ID" value="NZ_FUXI01000032.1"/>
</dbReference>
<gene>
    <name evidence="5" type="ORF">SAMN02745116_02276</name>
</gene>
<keyword evidence="1" id="KW-0805">Transcription regulation</keyword>
<dbReference type="InterPro" id="IPR013096">
    <property type="entry name" value="Cupin_2"/>
</dbReference>
<proteinExistence type="predicted"/>
<dbReference type="Proteomes" id="UP000190328">
    <property type="component" value="Unassembled WGS sequence"/>
</dbReference>
<dbReference type="GO" id="GO:0003700">
    <property type="term" value="F:DNA-binding transcription factor activity"/>
    <property type="evidence" value="ECO:0007669"/>
    <property type="project" value="InterPro"/>
</dbReference>